<feature type="compositionally biased region" description="Basic and acidic residues" evidence="1">
    <location>
        <begin position="1"/>
        <end position="12"/>
    </location>
</feature>
<evidence type="ECO:0000313" key="3">
    <source>
        <dbReference type="Proteomes" id="UP000756132"/>
    </source>
</evidence>
<dbReference type="Proteomes" id="UP000756132">
    <property type="component" value="Chromosome 7"/>
</dbReference>
<dbReference type="EMBL" id="CP090169">
    <property type="protein sequence ID" value="UJO20228.1"/>
    <property type="molecule type" value="Genomic_DNA"/>
</dbReference>
<feature type="compositionally biased region" description="Basic and acidic residues" evidence="1">
    <location>
        <begin position="500"/>
        <end position="517"/>
    </location>
</feature>
<dbReference type="AlphaFoldDB" id="A0A9Q8URY9"/>
<feature type="region of interest" description="Disordered" evidence="1">
    <location>
        <begin position="1"/>
        <end position="194"/>
    </location>
</feature>
<reference evidence="2" key="2">
    <citation type="journal article" date="2022" name="Microb. Genom.">
        <title>A chromosome-scale genome assembly of the tomato pathogen Cladosporium fulvum reveals a compartmentalized genome architecture and the presence of a dispensable chromosome.</title>
        <authorList>
            <person name="Zaccaron A.Z."/>
            <person name="Chen L.H."/>
            <person name="Samaras A."/>
            <person name="Stergiopoulos I."/>
        </authorList>
    </citation>
    <scope>NUCLEOTIDE SEQUENCE</scope>
    <source>
        <strain evidence="2">Race5_Kim</strain>
    </source>
</reference>
<evidence type="ECO:0000313" key="2">
    <source>
        <dbReference type="EMBL" id="UJO20228.1"/>
    </source>
</evidence>
<sequence>MNELCEQLHKMEPPTTPPRRTPRLNRARTPPSPRHGALFDDYEPYSPRRSTRSTLTSNPYSSVNKTAGGDSLAGIHETPAKKPRFAIENLLSPPSSPASAPRNKLNFNATPRRADNTTHDNTNKKHHLDPSSSSRGISGMLPTPSKTPTMTPARKHQRASSMQDTARVLRFQPDDPNDVMPTRKDKRKQKPARNVAAQDFGLDGDDFSETASQRSGSFQIYAEAHARVPQLDTSAENVFYRPRANTIPATRSSPCRTRKTQAQILEDQRMEEAVEREEGMVFMFRGKKVFRKFQDSETGDVNLEHSDRQRALKRSVGTAAERPITRSNIQPRLLFGTFDSGYAGTDDVDEEAETDLDVSDAPVIEEVQPVSVPIKVASTPARSKPGPQRIMTPPTTARTTRKRDAEEALDNQATPEPTPARTNKKKKVAIDAVPIFRDCTPEPVLASEPEAAAVPLTPQRSTRKKPAERNLTPIIEDELDAAPVSSQESSTSATRRKPRSPFDDWPRTKSAHKREADPLESSGSKRTRGAAIAATP</sequence>
<dbReference type="OrthoDB" id="5398515at2759"/>
<dbReference type="GeneID" id="71990283"/>
<dbReference type="KEGG" id="ffu:CLAFUR5_10405"/>
<feature type="region of interest" description="Disordered" evidence="1">
    <location>
        <begin position="441"/>
        <end position="536"/>
    </location>
</feature>
<organism evidence="2 3">
    <name type="scientific">Passalora fulva</name>
    <name type="common">Tomato leaf mold</name>
    <name type="synonym">Cladosporium fulvum</name>
    <dbReference type="NCBI Taxonomy" id="5499"/>
    <lineage>
        <taxon>Eukaryota</taxon>
        <taxon>Fungi</taxon>
        <taxon>Dikarya</taxon>
        <taxon>Ascomycota</taxon>
        <taxon>Pezizomycotina</taxon>
        <taxon>Dothideomycetes</taxon>
        <taxon>Dothideomycetidae</taxon>
        <taxon>Mycosphaerellales</taxon>
        <taxon>Mycosphaerellaceae</taxon>
        <taxon>Fulvia</taxon>
    </lineage>
</organism>
<reference evidence="2" key="1">
    <citation type="submission" date="2021-12" db="EMBL/GenBank/DDBJ databases">
        <authorList>
            <person name="Zaccaron A."/>
            <person name="Stergiopoulos I."/>
        </authorList>
    </citation>
    <scope>NUCLEOTIDE SEQUENCE</scope>
    <source>
        <strain evidence="2">Race5_Kim</strain>
    </source>
</reference>
<proteinExistence type="predicted"/>
<dbReference type="RefSeq" id="XP_047764594.1">
    <property type="nucleotide sequence ID" value="XM_047909553.1"/>
</dbReference>
<name>A0A9Q8URY9_PASFU</name>
<feature type="region of interest" description="Disordered" evidence="1">
    <location>
        <begin position="378"/>
        <end position="428"/>
    </location>
</feature>
<accession>A0A9Q8URY9</accession>
<protein>
    <submittedName>
        <fullName evidence="2">Uncharacterized protein</fullName>
    </submittedName>
</protein>
<keyword evidence="3" id="KW-1185">Reference proteome</keyword>
<feature type="compositionally biased region" description="Basic and acidic residues" evidence="1">
    <location>
        <begin position="112"/>
        <end position="123"/>
    </location>
</feature>
<gene>
    <name evidence="2" type="ORF">CLAFUR5_10405</name>
</gene>
<evidence type="ECO:0000256" key="1">
    <source>
        <dbReference type="SAM" id="MobiDB-lite"/>
    </source>
</evidence>
<feature type="compositionally biased region" description="Polar residues" evidence="1">
    <location>
        <begin position="484"/>
        <end position="493"/>
    </location>
</feature>